<keyword evidence="9" id="KW-1185">Reference proteome</keyword>
<dbReference type="NCBIfam" id="TIGR00360">
    <property type="entry name" value="ComEC_N-term"/>
    <property type="match status" value="1"/>
</dbReference>
<feature type="transmembrane region" description="Helical" evidence="6">
    <location>
        <begin position="327"/>
        <end position="346"/>
    </location>
</feature>
<dbReference type="PANTHER" id="PTHR30619">
    <property type="entry name" value="DNA INTERNALIZATION/COMPETENCE PROTEIN COMEC/REC2"/>
    <property type="match status" value="1"/>
</dbReference>
<dbReference type="NCBIfam" id="TIGR00361">
    <property type="entry name" value="ComEC_Rec2"/>
    <property type="match status" value="1"/>
</dbReference>
<feature type="domain" description="Metallo-beta-lactamase" evidence="7">
    <location>
        <begin position="503"/>
        <end position="684"/>
    </location>
</feature>
<feature type="transmembrane region" description="Helical" evidence="6">
    <location>
        <begin position="358"/>
        <end position="382"/>
    </location>
</feature>
<dbReference type="Pfam" id="PF00753">
    <property type="entry name" value="Lactamase_B"/>
    <property type="match status" value="1"/>
</dbReference>
<evidence type="ECO:0000256" key="6">
    <source>
        <dbReference type="SAM" id="Phobius"/>
    </source>
</evidence>
<dbReference type="InterPro" id="IPR052159">
    <property type="entry name" value="Competence_DNA_uptake"/>
</dbReference>
<reference evidence="8 9" key="1">
    <citation type="submission" date="2020-04" db="EMBL/GenBank/DDBJ databases">
        <title>Genome sequencing of Rosenbergiella species.</title>
        <authorList>
            <person name="Alvarez-Perez S."/>
            <person name="Lievens B."/>
        </authorList>
    </citation>
    <scope>NUCLEOTIDE SEQUENCE [LARGE SCALE GENOMIC DNA]</scope>
    <source>
        <strain evidence="8 9">S61</strain>
    </source>
</reference>
<comment type="subcellular location">
    <subcellularLocation>
        <location evidence="1">Cell membrane</location>
        <topology evidence="1">Multi-pass membrane protein</topology>
    </subcellularLocation>
</comment>
<protein>
    <submittedName>
        <fullName evidence="8">DNA internalization-related competence protein ComEC/Rec2</fullName>
    </submittedName>
</protein>
<evidence type="ECO:0000256" key="3">
    <source>
        <dbReference type="ARBA" id="ARBA00022692"/>
    </source>
</evidence>
<keyword evidence="4 6" id="KW-1133">Transmembrane helix</keyword>
<feature type="transmembrane region" description="Helical" evidence="6">
    <location>
        <begin position="301"/>
        <end position="321"/>
    </location>
</feature>
<feature type="transmembrane region" description="Helical" evidence="6">
    <location>
        <begin position="12"/>
        <end position="40"/>
    </location>
</feature>
<keyword evidence="3 6" id="KW-0812">Transmembrane</keyword>
<evidence type="ECO:0000313" key="8">
    <source>
        <dbReference type="EMBL" id="MBT0724416.1"/>
    </source>
</evidence>
<gene>
    <name evidence="8" type="ORF">HH682_08175</name>
</gene>
<evidence type="ECO:0000259" key="7">
    <source>
        <dbReference type="SMART" id="SM00849"/>
    </source>
</evidence>
<dbReference type="Gene3D" id="3.60.15.10">
    <property type="entry name" value="Ribonuclease Z/Hydroxyacylglutathione hydrolase-like"/>
    <property type="match status" value="1"/>
</dbReference>
<dbReference type="InterPro" id="IPR001279">
    <property type="entry name" value="Metallo-B-lactamas"/>
</dbReference>
<accession>A0ABS5SWR0</accession>
<evidence type="ECO:0000256" key="2">
    <source>
        <dbReference type="ARBA" id="ARBA00022475"/>
    </source>
</evidence>
<dbReference type="SMART" id="SM00849">
    <property type="entry name" value="Lactamase_B"/>
    <property type="match status" value="1"/>
</dbReference>
<evidence type="ECO:0000256" key="5">
    <source>
        <dbReference type="ARBA" id="ARBA00023136"/>
    </source>
</evidence>
<evidence type="ECO:0000256" key="4">
    <source>
        <dbReference type="ARBA" id="ARBA00022989"/>
    </source>
</evidence>
<name>A0ABS5SWR0_9GAMM</name>
<dbReference type="InterPro" id="IPR004797">
    <property type="entry name" value="Competence_ComEC/Rec2"/>
</dbReference>
<dbReference type="Proteomes" id="UP000790096">
    <property type="component" value="Unassembled WGS sequence"/>
</dbReference>
<dbReference type="InterPro" id="IPR004477">
    <property type="entry name" value="ComEC_N"/>
</dbReference>
<dbReference type="RefSeq" id="WP_214237094.1">
    <property type="nucleotide sequence ID" value="NZ_JABBFR010000009.1"/>
</dbReference>
<evidence type="ECO:0000256" key="1">
    <source>
        <dbReference type="ARBA" id="ARBA00004651"/>
    </source>
</evidence>
<dbReference type="Pfam" id="PF03772">
    <property type="entry name" value="Competence"/>
    <property type="match status" value="1"/>
</dbReference>
<feature type="transmembrane region" description="Helical" evidence="6">
    <location>
        <begin position="442"/>
        <end position="463"/>
    </location>
</feature>
<feature type="transmembrane region" description="Helical" evidence="6">
    <location>
        <begin position="224"/>
        <end position="250"/>
    </location>
</feature>
<dbReference type="InterPro" id="IPR035681">
    <property type="entry name" value="ComA-like_MBL"/>
</dbReference>
<dbReference type="PANTHER" id="PTHR30619:SF1">
    <property type="entry name" value="RECOMBINATION PROTEIN 2"/>
    <property type="match status" value="1"/>
</dbReference>
<dbReference type="InterPro" id="IPR036866">
    <property type="entry name" value="RibonucZ/Hydroxyglut_hydro"/>
</dbReference>
<keyword evidence="2" id="KW-1003">Cell membrane</keyword>
<keyword evidence="5 6" id="KW-0472">Membrane</keyword>
<dbReference type="CDD" id="cd07731">
    <property type="entry name" value="ComA-like_MBL-fold"/>
    <property type="match status" value="1"/>
</dbReference>
<proteinExistence type="predicted"/>
<evidence type="ECO:0000313" key="9">
    <source>
        <dbReference type="Proteomes" id="UP000790096"/>
    </source>
</evidence>
<comment type="caution">
    <text evidence="8">The sequence shown here is derived from an EMBL/GenBank/DDBJ whole genome shotgun (WGS) entry which is preliminary data.</text>
</comment>
<dbReference type="SUPFAM" id="SSF56281">
    <property type="entry name" value="Metallo-hydrolase/oxidoreductase"/>
    <property type="match status" value="1"/>
</dbReference>
<organism evidence="8 9">
    <name type="scientific">Rosenbergiella gaditana</name>
    <dbReference type="NCBI Taxonomy" id="2726987"/>
    <lineage>
        <taxon>Bacteria</taxon>
        <taxon>Pseudomonadati</taxon>
        <taxon>Pseudomonadota</taxon>
        <taxon>Gammaproteobacteria</taxon>
        <taxon>Enterobacterales</taxon>
        <taxon>Erwiniaceae</taxon>
        <taxon>Rosenbergiella</taxon>
    </lineage>
</organism>
<feature type="transmembrane region" description="Helical" evidence="6">
    <location>
        <begin position="46"/>
        <end position="64"/>
    </location>
</feature>
<dbReference type="EMBL" id="JABBFR010000009">
    <property type="protein sequence ID" value="MBT0724416.1"/>
    <property type="molecule type" value="Genomic_DNA"/>
</dbReference>
<sequence>MQLLAYARLLILACQPLIFMAQIIEVPLMLGIVMMGLLFGRSRSRYWHYLGITLLFFVYGQWVAHSMVTKINAWGEQRLSAEVVISEHHTLTGRTKVSLKKVAGQLQFPAYDVWINQTVASDYCVGQRWRMILRIRPVHSLLNEGGYDSQRNALAKDAPFTGKIIDQQLIDATCSLRHKLDTVFMQQSASSPWQGISRALVFGLRDHIPAEASRLFRETGIGHLMAISGMHIGLIFLLTRRSLTLVLAVLPLRLMQIRVAEAGGWLASGFYCYLSGAQPSAMRAMFALTFWLIAKSFSINLSSFHILSLCVACLLTLNPIMILSDSLWLSVLAVFALLIWYQWFPLPPTYRQGKRYAIVRLLHLQLGIMLLLLPVQIFFFHGASFTSLGANIVAIPLVSVAILPLSFLLTIPWPTFLIIGLLLIHDSLYSMLFRVLRMQGEGWHYLAAAPLMAISVWGGLIIWRIKGWRYYPLSISALALSVASWRLHPSEIVWRVDMLDVGHGLAVIVSQQGEGIIYDTGNRWQTADAGERVIVPWLIDQQITPIAAIISHRHSDHVGGLDSIKKVWPSLSVRTAYPYAGRLTCKRGESWQWRRLTIRVLWPENDQTSGQNNDSCVVYISDGQHHLLLTGDLEKKAEQQLVILERAGLAVTWLQVPHHGSRTSSSSLLLRKFKPDLAMAAVARYNAWRLPAKTVVKRYQDQGVQWLDTAQSGQLSLRVKADTFEILQFRDQISPRWYHQWFGVKPDYR</sequence>